<evidence type="ECO:0000256" key="3">
    <source>
        <dbReference type="ARBA" id="ARBA00022692"/>
    </source>
</evidence>
<keyword evidence="12" id="KW-1185">Reference proteome</keyword>
<evidence type="ECO:0000256" key="1">
    <source>
        <dbReference type="ARBA" id="ARBA00004651"/>
    </source>
</evidence>
<feature type="transmembrane region" description="Helical" evidence="9">
    <location>
        <begin position="77"/>
        <end position="100"/>
    </location>
</feature>
<feature type="transmembrane region" description="Helical" evidence="9">
    <location>
        <begin position="318"/>
        <end position="337"/>
    </location>
</feature>
<comment type="subcellular location">
    <subcellularLocation>
        <location evidence="1">Cell membrane</location>
        <topology evidence="1">Multi-pass membrane protein</topology>
    </subcellularLocation>
</comment>
<dbReference type="OrthoDB" id="10045732at2759"/>
<evidence type="ECO:0000256" key="7">
    <source>
        <dbReference type="ARBA" id="ARBA00023170"/>
    </source>
</evidence>
<feature type="domain" description="G-protein coupled receptors family 1 profile" evidence="10">
    <location>
        <begin position="56"/>
        <end position="334"/>
    </location>
</feature>
<proteinExistence type="predicted"/>
<evidence type="ECO:0000259" key="10">
    <source>
        <dbReference type="PROSITE" id="PS50262"/>
    </source>
</evidence>
<dbReference type="Proteomes" id="UP000192578">
    <property type="component" value="Unassembled WGS sequence"/>
</dbReference>
<feature type="transmembrane region" description="Helical" evidence="9">
    <location>
        <begin position="278"/>
        <end position="298"/>
    </location>
</feature>
<dbReference type="Gene3D" id="1.20.1070.10">
    <property type="entry name" value="Rhodopsin 7-helix transmembrane proteins"/>
    <property type="match status" value="1"/>
</dbReference>
<sequence>MATAETGTEDVAEALYNISAVYPGISNETIHVAHHVEYTDPEILAVLAMGAVGFILNIAVISIASRRPAFFQVPVKSLVISLGSANLFIITFCMTLNAAWHSLGFWFGSDCRFFKTMEAFSLNAAAYIVVAWAVDRCRSCMVYSTDKITGDHSNVRKPRHLTKLVIATWTLAVLLAIQHVIVMPLEQEVIVNATASHLRPAKMACVSRGLFSPPWKQMVVEFISVATTFLIPVTFIVGCLAALMVNYFRRLRKQDPDHSQPIRRFHSYDEEVQSDSKYISVFTTLLAVIYIALFGPYFFSLVVKISGWVDVDVSTTTIFYLVGLSYALVSPILYLILHCCRDPTKLARSSSTIRERIGMLQQSELTRPFDDL</sequence>
<comment type="caution">
    <text evidence="11">The sequence shown here is derived from an EMBL/GenBank/DDBJ whole genome shotgun (WGS) entry which is preliminary data.</text>
</comment>
<keyword evidence="5" id="KW-0297">G-protein coupled receptor</keyword>
<evidence type="ECO:0000313" key="11">
    <source>
        <dbReference type="EMBL" id="OQV15636.1"/>
    </source>
</evidence>
<dbReference type="PROSITE" id="PS50262">
    <property type="entry name" value="G_PROTEIN_RECEP_F1_2"/>
    <property type="match status" value="1"/>
</dbReference>
<dbReference type="GO" id="GO:0007218">
    <property type="term" value="P:neuropeptide signaling pathway"/>
    <property type="evidence" value="ECO:0007669"/>
    <property type="project" value="TreeGrafter"/>
</dbReference>
<dbReference type="Pfam" id="PF00001">
    <property type="entry name" value="7tm_1"/>
    <property type="match status" value="1"/>
</dbReference>
<feature type="transmembrane region" description="Helical" evidence="9">
    <location>
        <begin position="112"/>
        <end position="134"/>
    </location>
</feature>
<dbReference type="InterPro" id="IPR000276">
    <property type="entry name" value="GPCR_Rhodpsn"/>
</dbReference>
<keyword evidence="8" id="KW-0807">Transducer</keyword>
<feature type="transmembrane region" description="Helical" evidence="9">
    <location>
        <begin position="222"/>
        <end position="245"/>
    </location>
</feature>
<organism evidence="11 12">
    <name type="scientific">Hypsibius exemplaris</name>
    <name type="common">Freshwater tardigrade</name>
    <dbReference type="NCBI Taxonomy" id="2072580"/>
    <lineage>
        <taxon>Eukaryota</taxon>
        <taxon>Metazoa</taxon>
        <taxon>Ecdysozoa</taxon>
        <taxon>Tardigrada</taxon>
        <taxon>Eutardigrada</taxon>
        <taxon>Parachela</taxon>
        <taxon>Hypsibioidea</taxon>
        <taxon>Hypsibiidae</taxon>
        <taxon>Hypsibius</taxon>
    </lineage>
</organism>
<dbReference type="PRINTS" id="PR00237">
    <property type="entry name" value="GPCRRHODOPSN"/>
</dbReference>
<keyword evidence="6 9" id="KW-0472">Membrane</keyword>
<protein>
    <recommendedName>
        <fullName evidence="10">G-protein coupled receptors family 1 profile domain-containing protein</fullName>
    </recommendedName>
</protein>
<dbReference type="EMBL" id="MTYJ01000086">
    <property type="protein sequence ID" value="OQV15636.1"/>
    <property type="molecule type" value="Genomic_DNA"/>
</dbReference>
<accession>A0A1W0WKA8</accession>
<keyword evidence="7" id="KW-0675">Receptor</keyword>
<dbReference type="AlphaFoldDB" id="A0A1W0WKA8"/>
<keyword evidence="3 9" id="KW-0812">Transmembrane</keyword>
<keyword evidence="2" id="KW-1003">Cell membrane</keyword>
<evidence type="ECO:0000256" key="5">
    <source>
        <dbReference type="ARBA" id="ARBA00023040"/>
    </source>
</evidence>
<feature type="transmembrane region" description="Helical" evidence="9">
    <location>
        <begin position="43"/>
        <end position="65"/>
    </location>
</feature>
<dbReference type="PANTHER" id="PTHR24230">
    <property type="entry name" value="G-PROTEIN COUPLED RECEPTOR"/>
    <property type="match status" value="1"/>
</dbReference>
<evidence type="ECO:0000256" key="8">
    <source>
        <dbReference type="ARBA" id="ARBA00023224"/>
    </source>
</evidence>
<dbReference type="GO" id="GO:0005886">
    <property type="term" value="C:plasma membrane"/>
    <property type="evidence" value="ECO:0007669"/>
    <property type="project" value="UniProtKB-SubCell"/>
</dbReference>
<evidence type="ECO:0000256" key="2">
    <source>
        <dbReference type="ARBA" id="ARBA00022475"/>
    </source>
</evidence>
<gene>
    <name evidence="11" type="ORF">BV898_10223</name>
</gene>
<dbReference type="PANTHER" id="PTHR24230:SF163">
    <property type="entry name" value="CORAZONIN RECEPTOR, ISOFORM B"/>
    <property type="match status" value="1"/>
</dbReference>
<reference evidence="12" key="1">
    <citation type="submission" date="2017-01" db="EMBL/GenBank/DDBJ databases">
        <title>Comparative genomics of anhydrobiosis in the tardigrade Hypsibius dujardini.</title>
        <authorList>
            <person name="Yoshida Y."/>
            <person name="Koutsovoulos G."/>
            <person name="Laetsch D."/>
            <person name="Stevens L."/>
            <person name="Kumar S."/>
            <person name="Horikawa D."/>
            <person name="Ishino K."/>
            <person name="Komine S."/>
            <person name="Tomita M."/>
            <person name="Blaxter M."/>
            <person name="Arakawa K."/>
        </authorList>
    </citation>
    <scope>NUCLEOTIDE SEQUENCE [LARGE SCALE GENOMIC DNA]</scope>
    <source>
        <strain evidence="12">Z151</strain>
    </source>
</reference>
<evidence type="ECO:0000313" key="12">
    <source>
        <dbReference type="Proteomes" id="UP000192578"/>
    </source>
</evidence>
<evidence type="ECO:0000256" key="9">
    <source>
        <dbReference type="SAM" id="Phobius"/>
    </source>
</evidence>
<evidence type="ECO:0000256" key="6">
    <source>
        <dbReference type="ARBA" id="ARBA00023136"/>
    </source>
</evidence>
<evidence type="ECO:0000256" key="4">
    <source>
        <dbReference type="ARBA" id="ARBA00022989"/>
    </source>
</evidence>
<dbReference type="SUPFAM" id="SSF81321">
    <property type="entry name" value="Family A G protein-coupled receptor-like"/>
    <property type="match status" value="1"/>
</dbReference>
<keyword evidence="4 9" id="KW-1133">Transmembrane helix</keyword>
<feature type="transmembrane region" description="Helical" evidence="9">
    <location>
        <begin position="164"/>
        <end position="182"/>
    </location>
</feature>
<dbReference type="GO" id="GO:0008528">
    <property type="term" value="F:G protein-coupled peptide receptor activity"/>
    <property type="evidence" value="ECO:0007669"/>
    <property type="project" value="TreeGrafter"/>
</dbReference>
<name>A0A1W0WKA8_HYPEX</name>
<dbReference type="InterPro" id="IPR017452">
    <property type="entry name" value="GPCR_Rhodpsn_7TM"/>
</dbReference>